<feature type="transmembrane region" description="Helical" evidence="6">
    <location>
        <begin position="58"/>
        <end position="79"/>
    </location>
</feature>
<dbReference type="PANTHER" id="PTHR30213">
    <property type="entry name" value="INNER MEMBRANE PROTEIN YHJD"/>
    <property type="match status" value="1"/>
</dbReference>
<name>A0A427SZ26_9PSEU</name>
<dbReference type="GO" id="GO:0005886">
    <property type="term" value="C:plasma membrane"/>
    <property type="evidence" value="ECO:0007669"/>
    <property type="project" value="UniProtKB-SubCell"/>
</dbReference>
<dbReference type="InterPro" id="IPR017039">
    <property type="entry name" value="Virul_fac_BrkB"/>
</dbReference>
<sequence>MRHLREALTAQWGEVPAHGGVLRTAGRDLVALAAMTAALAVSFAVTAGAAQARAVPAVLLSGLAIVVNWAIFLVALAKLPRRPVPLRRVRAGAALAAVGFEVLKQCAGLVLSHVAHSATGAVFGPVIGFLVFADVGVRLILLAAAWAATGPDSRYPLGVNVWASMPAAVRLAGAAVLGALIGVGVGAMAGPSLGVLSGIAATAAIFVAAGWAALWPMDAAATGRNARREDLRPATDELVVIAAALGGLAGIGVLLGLGSSGTGYAAAATALAGVFLAWAALHLMYATRYAHLYYTAPVGGIDFNSDDPPAYRDFFYFSYNLGMTYQVSDTGVSSAAIRAVVLRHTLLSYGFGTVILAATINLVAGIVSG</sequence>
<feature type="transmembrane region" description="Helical" evidence="6">
    <location>
        <begin position="346"/>
        <end position="367"/>
    </location>
</feature>
<gene>
    <name evidence="7" type="ORF">EIY87_36220</name>
</gene>
<keyword evidence="2" id="KW-1003">Cell membrane</keyword>
<proteinExistence type="predicted"/>
<dbReference type="Pfam" id="PF07077">
    <property type="entry name" value="DUF1345"/>
    <property type="match status" value="1"/>
</dbReference>
<keyword evidence="8" id="KW-1185">Reference proteome</keyword>
<dbReference type="InterPro" id="IPR009781">
    <property type="entry name" value="DUF1345"/>
</dbReference>
<dbReference type="PANTHER" id="PTHR30213:SF1">
    <property type="entry name" value="INNER MEMBRANE PROTEIN YHJD"/>
    <property type="match status" value="1"/>
</dbReference>
<evidence type="ECO:0000256" key="3">
    <source>
        <dbReference type="ARBA" id="ARBA00022692"/>
    </source>
</evidence>
<feature type="transmembrane region" description="Helical" evidence="6">
    <location>
        <begin position="238"/>
        <end position="258"/>
    </location>
</feature>
<dbReference type="AlphaFoldDB" id="A0A427SZ26"/>
<evidence type="ECO:0000256" key="6">
    <source>
        <dbReference type="SAM" id="Phobius"/>
    </source>
</evidence>
<dbReference type="OrthoDB" id="64737at2"/>
<evidence type="ECO:0000256" key="5">
    <source>
        <dbReference type="ARBA" id="ARBA00023136"/>
    </source>
</evidence>
<reference evidence="7 8" key="1">
    <citation type="submission" date="2018-12" db="EMBL/GenBank/DDBJ databases">
        <title>Amycolatopsis eburnea sp. nov. actinomycete associate with arbuscular mycorrhiza fungal spore.</title>
        <authorList>
            <person name="Lumyong S."/>
            <person name="Chaiya L."/>
        </authorList>
    </citation>
    <scope>NUCLEOTIDE SEQUENCE [LARGE SCALE GENOMIC DNA]</scope>
    <source>
        <strain evidence="7 8">GLM-1</strain>
    </source>
</reference>
<feature type="transmembrane region" description="Helical" evidence="6">
    <location>
        <begin position="126"/>
        <end position="147"/>
    </location>
</feature>
<feature type="transmembrane region" description="Helical" evidence="6">
    <location>
        <begin position="195"/>
        <end position="217"/>
    </location>
</feature>
<evidence type="ECO:0000256" key="4">
    <source>
        <dbReference type="ARBA" id="ARBA00022989"/>
    </source>
</evidence>
<accession>A0A427SZ26</accession>
<evidence type="ECO:0000313" key="7">
    <source>
        <dbReference type="EMBL" id="RSD10325.1"/>
    </source>
</evidence>
<feature type="transmembrane region" description="Helical" evidence="6">
    <location>
        <begin position="168"/>
        <end position="189"/>
    </location>
</feature>
<protein>
    <submittedName>
        <fullName evidence="7">DUF1345 domain-containing protein</fullName>
    </submittedName>
</protein>
<keyword evidence="3 6" id="KW-0812">Transmembrane</keyword>
<dbReference type="Pfam" id="PF03631">
    <property type="entry name" value="Virul_fac_BrkB"/>
    <property type="match status" value="1"/>
</dbReference>
<comment type="caution">
    <text evidence="7">The sequence shown here is derived from an EMBL/GenBank/DDBJ whole genome shotgun (WGS) entry which is preliminary data.</text>
</comment>
<feature type="transmembrane region" description="Helical" evidence="6">
    <location>
        <begin position="91"/>
        <end position="114"/>
    </location>
</feature>
<dbReference type="EMBL" id="RSEC01000060">
    <property type="protein sequence ID" value="RSD10325.1"/>
    <property type="molecule type" value="Genomic_DNA"/>
</dbReference>
<comment type="subcellular location">
    <subcellularLocation>
        <location evidence="1">Cell membrane</location>
        <topology evidence="1">Multi-pass membrane protein</topology>
    </subcellularLocation>
</comment>
<organism evidence="7 8">
    <name type="scientific">Amycolatopsis eburnea</name>
    <dbReference type="NCBI Taxonomy" id="2267691"/>
    <lineage>
        <taxon>Bacteria</taxon>
        <taxon>Bacillati</taxon>
        <taxon>Actinomycetota</taxon>
        <taxon>Actinomycetes</taxon>
        <taxon>Pseudonocardiales</taxon>
        <taxon>Pseudonocardiaceae</taxon>
        <taxon>Amycolatopsis</taxon>
    </lineage>
</organism>
<feature type="transmembrane region" description="Helical" evidence="6">
    <location>
        <begin position="29"/>
        <end position="52"/>
    </location>
</feature>
<dbReference type="Proteomes" id="UP000267081">
    <property type="component" value="Unassembled WGS sequence"/>
</dbReference>
<evidence type="ECO:0000256" key="2">
    <source>
        <dbReference type="ARBA" id="ARBA00022475"/>
    </source>
</evidence>
<keyword evidence="5 6" id="KW-0472">Membrane</keyword>
<feature type="transmembrane region" description="Helical" evidence="6">
    <location>
        <begin position="264"/>
        <end position="285"/>
    </location>
</feature>
<evidence type="ECO:0000313" key="8">
    <source>
        <dbReference type="Proteomes" id="UP000267081"/>
    </source>
</evidence>
<keyword evidence="4 6" id="KW-1133">Transmembrane helix</keyword>
<evidence type="ECO:0000256" key="1">
    <source>
        <dbReference type="ARBA" id="ARBA00004651"/>
    </source>
</evidence>